<dbReference type="AlphaFoldDB" id="A0A0F9FT01"/>
<keyword evidence="3" id="KW-0547">Nucleotide-binding</keyword>
<dbReference type="EMBL" id="LAZR01029130">
    <property type="protein sequence ID" value="KKL60495.1"/>
    <property type="molecule type" value="Genomic_DNA"/>
</dbReference>
<name>A0A0F9FT01_9ZZZZ</name>
<dbReference type="PANTHER" id="PTHR47917:SF1">
    <property type="entry name" value="COENZYME F420:L-GLUTAMATE LIGASE"/>
    <property type="match status" value="1"/>
</dbReference>
<dbReference type="InterPro" id="IPR008225">
    <property type="entry name" value="F420-0_g-glutamyl_ligase"/>
</dbReference>
<sequence>MGAPELRIIGLGGLPDVKPGDDVAALICEAAERQGTPPAVGDVLIVTQKIVSKAEGRVVDLAEVEPGAKALRLAEETDKDPRLVELILRESRRIVRQAGPVLITETRHGFVCANAGIDASNVGEGYVALLPEDPDRSAVGIRDALRERTGLEVPVIISDTFGRPWREGHTNVAVGVAGMEAFVDYVGQTDPYGHELRVSTLAVADELAAAAELVMGKLSGVPVAIVRGYEYPKGCGAALDMVRPPERDLFR</sequence>
<dbReference type="GO" id="GO:0005525">
    <property type="term" value="F:GTP binding"/>
    <property type="evidence" value="ECO:0007669"/>
    <property type="project" value="UniProtKB-KW"/>
</dbReference>
<evidence type="ECO:0000256" key="7">
    <source>
        <dbReference type="ARBA" id="ARBA00023211"/>
    </source>
</evidence>
<accession>A0A0F9FT01</accession>
<keyword evidence="2" id="KW-0479">Metal-binding</keyword>
<dbReference type="Gene3D" id="3.30.1330.100">
    <property type="entry name" value="CofE-like"/>
    <property type="match status" value="1"/>
</dbReference>
<keyword evidence="5" id="KW-0630">Potassium</keyword>
<feature type="domain" description="Coenzyme F420:L-glutamate ligase-like" evidence="8">
    <location>
        <begin position="14"/>
        <end position="228"/>
    </location>
</feature>
<evidence type="ECO:0000259" key="8">
    <source>
        <dbReference type="Pfam" id="PF01996"/>
    </source>
</evidence>
<evidence type="ECO:0000313" key="9">
    <source>
        <dbReference type="EMBL" id="KKL60495.1"/>
    </source>
</evidence>
<gene>
    <name evidence="9" type="ORF">LCGC14_2204750</name>
</gene>
<dbReference type="PANTHER" id="PTHR47917">
    <property type="match status" value="1"/>
</dbReference>
<dbReference type="Gene3D" id="3.90.1660.10">
    <property type="entry name" value="CofE-like domain"/>
    <property type="match status" value="1"/>
</dbReference>
<evidence type="ECO:0000256" key="3">
    <source>
        <dbReference type="ARBA" id="ARBA00022741"/>
    </source>
</evidence>
<proteinExistence type="predicted"/>
<dbReference type="NCBIfam" id="TIGR01916">
    <property type="entry name" value="F420_cofE"/>
    <property type="match status" value="1"/>
</dbReference>
<evidence type="ECO:0000256" key="1">
    <source>
        <dbReference type="ARBA" id="ARBA00022598"/>
    </source>
</evidence>
<dbReference type="Pfam" id="PF01996">
    <property type="entry name" value="F420_ligase"/>
    <property type="match status" value="1"/>
</dbReference>
<comment type="caution">
    <text evidence="9">The sequence shown here is derived from an EMBL/GenBank/DDBJ whole genome shotgun (WGS) entry which is preliminary data.</text>
</comment>
<evidence type="ECO:0000256" key="4">
    <source>
        <dbReference type="ARBA" id="ARBA00022842"/>
    </source>
</evidence>
<keyword evidence="1" id="KW-0436">Ligase</keyword>
<dbReference type="GO" id="GO:0046872">
    <property type="term" value="F:metal ion binding"/>
    <property type="evidence" value="ECO:0007669"/>
    <property type="project" value="UniProtKB-KW"/>
</dbReference>
<dbReference type="InterPro" id="IPR002847">
    <property type="entry name" value="F420-0_gamma-glut_ligase-dom"/>
</dbReference>
<evidence type="ECO:0000256" key="5">
    <source>
        <dbReference type="ARBA" id="ARBA00022958"/>
    </source>
</evidence>
<organism evidence="9">
    <name type="scientific">marine sediment metagenome</name>
    <dbReference type="NCBI Taxonomy" id="412755"/>
    <lineage>
        <taxon>unclassified sequences</taxon>
        <taxon>metagenomes</taxon>
        <taxon>ecological metagenomes</taxon>
    </lineage>
</organism>
<reference evidence="9" key="1">
    <citation type="journal article" date="2015" name="Nature">
        <title>Complex archaea that bridge the gap between prokaryotes and eukaryotes.</title>
        <authorList>
            <person name="Spang A."/>
            <person name="Saw J.H."/>
            <person name="Jorgensen S.L."/>
            <person name="Zaremba-Niedzwiedzka K."/>
            <person name="Martijn J."/>
            <person name="Lind A.E."/>
            <person name="van Eijk R."/>
            <person name="Schleper C."/>
            <person name="Guy L."/>
            <person name="Ettema T.J."/>
        </authorList>
    </citation>
    <scope>NUCLEOTIDE SEQUENCE</scope>
</reference>
<keyword evidence="6" id="KW-0342">GTP-binding</keyword>
<keyword evidence="4" id="KW-0460">Magnesium</keyword>
<dbReference type="GO" id="GO:0052618">
    <property type="term" value="F:coenzyme F420-0:L-glutamate ligase activity"/>
    <property type="evidence" value="ECO:0007669"/>
    <property type="project" value="TreeGrafter"/>
</dbReference>
<evidence type="ECO:0000256" key="2">
    <source>
        <dbReference type="ARBA" id="ARBA00022723"/>
    </source>
</evidence>
<protein>
    <recommendedName>
        <fullName evidence="8">Coenzyme F420:L-glutamate ligase-like domain-containing protein</fullName>
    </recommendedName>
</protein>
<dbReference type="SUPFAM" id="SSF144010">
    <property type="entry name" value="CofE-like"/>
    <property type="match status" value="1"/>
</dbReference>
<keyword evidence="7" id="KW-0464">Manganese</keyword>
<evidence type="ECO:0000256" key="6">
    <source>
        <dbReference type="ARBA" id="ARBA00023134"/>
    </source>
</evidence>